<evidence type="ECO:0000313" key="1">
    <source>
        <dbReference type="EMBL" id="KAJ3027740.1"/>
    </source>
</evidence>
<organism evidence="1 2">
    <name type="scientific">Rhizophlyctis rosea</name>
    <dbReference type="NCBI Taxonomy" id="64517"/>
    <lineage>
        <taxon>Eukaryota</taxon>
        <taxon>Fungi</taxon>
        <taxon>Fungi incertae sedis</taxon>
        <taxon>Chytridiomycota</taxon>
        <taxon>Chytridiomycota incertae sedis</taxon>
        <taxon>Chytridiomycetes</taxon>
        <taxon>Rhizophlyctidales</taxon>
        <taxon>Rhizophlyctidaceae</taxon>
        <taxon>Rhizophlyctis</taxon>
    </lineage>
</organism>
<feature type="non-terminal residue" evidence="1">
    <location>
        <position position="228"/>
    </location>
</feature>
<proteinExistence type="predicted"/>
<accession>A0AAD5S0W2</accession>
<dbReference type="EMBL" id="JADGJD010002858">
    <property type="protein sequence ID" value="KAJ3027740.1"/>
    <property type="molecule type" value="Genomic_DNA"/>
</dbReference>
<dbReference type="Proteomes" id="UP001212841">
    <property type="component" value="Unassembled WGS sequence"/>
</dbReference>
<reference evidence="1" key="1">
    <citation type="submission" date="2020-05" db="EMBL/GenBank/DDBJ databases">
        <title>Phylogenomic resolution of chytrid fungi.</title>
        <authorList>
            <person name="Stajich J.E."/>
            <person name="Amses K."/>
            <person name="Simmons R."/>
            <person name="Seto K."/>
            <person name="Myers J."/>
            <person name="Bonds A."/>
            <person name="Quandt C.A."/>
            <person name="Barry K."/>
            <person name="Liu P."/>
            <person name="Grigoriev I."/>
            <person name="Longcore J.E."/>
            <person name="James T.Y."/>
        </authorList>
    </citation>
    <scope>NUCLEOTIDE SEQUENCE</scope>
    <source>
        <strain evidence="1">JEL0318</strain>
    </source>
</reference>
<gene>
    <name evidence="1" type="ORF">HK097_006093</name>
</gene>
<dbReference type="AlphaFoldDB" id="A0AAD5S0W2"/>
<protein>
    <submittedName>
        <fullName evidence="1">Uncharacterized protein</fullName>
    </submittedName>
</protein>
<evidence type="ECO:0000313" key="2">
    <source>
        <dbReference type="Proteomes" id="UP001212841"/>
    </source>
</evidence>
<comment type="caution">
    <text evidence="1">The sequence shown here is derived from an EMBL/GenBank/DDBJ whole genome shotgun (WGS) entry which is preliminary data.</text>
</comment>
<sequence>GIPNGFGERDDSPMKGARDEMLALKAVGALLHKRKADLELALVEREIQHLHEGTHQGYIRALENVDQKLKDRRATIDRCMEREKELARETCRVECWEAQSGFMLSRRELRQDLIDEIDKEKFRWFAERERYEKGLKIAPREQPMSIRLAKRKREIEEVVYVPSGLPPGREDAPRGIKEVVKRRGKEGNAPVWIPPLCTGLTAFEAEDDVRFLRAMRPTEVPMVLEAVI</sequence>
<keyword evidence="2" id="KW-1185">Reference proteome</keyword>
<name>A0AAD5S0W2_9FUNG</name>